<accession>A0A063YE23</accession>
<keyword evidence="1" id="KW-0472">Membrane</keyword>
<feature type="transmembrane region" description="Helical" evidence="1">
    <location>
        <begin position="102"/>
        <end position="126"/>
    </location>
</feature>
<reference evidence="2" key="2">
    <citation type="submission" date="2023-04" db="EMBL/GenBank/DDBJ databases">
        <title>Genomes of recent Mycoplasma hyosynoviae isolates 2023.</title>
        <authorList>
            <person name="Spergser J."/>
        </authorList>
    </citation>
    <scope>NUCLEOTIDE SEQUENCE</scope>
    <source>
        <strain evidence="2">SN1J23N</strain>
    </source>
</reference>
<feature type="transmembrane region" description="Helical" evidence="1">
    <location>
        <begin position="226"/>
        <end position="247"/>
    </location>
</feature>
<gene>
    <name evidence="3" type="ORF">JN03_0205</name>
    <name evidence="2" type="ORF">QJ129_00995</name>
</gene>
<keyword evidence="1" id="KW-1133">Transmembrane helix</keyword>
<evidence type="ECO:0000313" key="3">
    <source>
        <dbReference type="EMBL" id="TDU98181.1"/>
    </source>
</evidence>
<feature type="transmembrane region" description="Helical" evidence="1">
    <location>
        <begin position="158"/>
        <end position="182"/>
    </location>
</feature>
<protein>
    <recommendedName>
        <fullName evidence="5">ZIP Zinc transporter</fullName>
    </recommendedName>
</protein>
<evidence type="ECO:0000256" key="1">
    <source>
        <dbReference type="SAM" id="Phobius"/>
    </source>
</evidence>
<evidence type="ECO:0008006" key="5">
    <source>
        <dbReference type="Google" id="ProtNLM"/>
    </source>
</evidence>
<dbReference type="RefSeq" id="WP_036440161.1">
    <property type="nucleotide sequence ID" value="NZ_CP008748.1"/>
</dbReference>
<proteinExistence type="predicted"/>
<dbReference type="EMBL" id="SOCH01000002">
    <property type="protein sequence ID" value="TDU98181.1"/>
    <property type="molecule type" value="Genomic_DNA"/>
</dbReference>
<dbReference type="EMBL" id="JASBCP010000001">
    <property type="protein sequence ID" value="MDI3047839.1"/>
    <property type="molecule type" value="Genomic_DNA"/>
</dbReference>
<evidence type="ECO:0000313" key="4">
    <source>
        <dbReference type="Proteomes" id="UP000294882"/>
    </source>
</evidence>
<reference evidence="3 4" key="1">
    <citation type="submission" date="2019-03" db="EMBL/GenBank/DDBJ databases">
        <title>Genomic Encyclopedia of Archaeal and Bacterial Type Strains, Phase II (KMG-II): from individual species to whole genera.</title>
        <authorList>
            <person name="Goeker M."/>
        </authorList>
    </citation>
    <scope>NUCLEOTIDE SEQUENCE [LARGE SCALE GENOMIC DNA]</scope>
    <source>
        <strain evidence="3 4">ATCC 25591</strain>
    </source>
</reference>
<dbReference type="OrthoDB" id="400752at2"/>
<feature type="transmembrane region" description="Helical" evidence="1">
    <location>
        <begin position="51"/>
        <end position="70"/>
    </location>
</feature>
<keyword evidence="1" id="KW-0812">Transmembrane</keyword>
<feature type="transmembrane region" description="Helical" evidence="1">
    <location>
        <begin position="290"/>
        <end position="311"/>
    </location>
</feature>
<evidence type="ECO:0000313" key="2">
    <source>
        <dbReference type="EMBL" id="MDI3047839.1"/>
    </source>
</evidence>
<dbReference type="AlphaFoldDB" id="A0A063YE23"/>
<feature type="transmembrane region" description="Helical" evidence="1">
    <location>
        <begin position="194"/>
        <end position="214"/>
    </location>
</feature>
<name>A0A063YE23_9BACT</name>
<dbReference type="Proteomes" id="UP001233782">
    <property type="component" value="Unassembled WGS sequence"/>
</dbReference>
<dbReference type="Proteomes" id="UP000294882">
    <property type="component" value="Unassembled WGS sequence"/>
</dbReference>
<organism evidence="3 4">
    <name type="scientific">Metamycoplasma hyosynoviae</name>
    <dbReference type="NCBI Taxonomy" id="29559"/>
    <lineage>
        <taxon>Bacteria</taxon>
        <taxon>Bacillati</taxon>
        <taxon>Mycoplasmatota</taxon>
        <taxon>Mycoplasmoidales</taxon>
        <taxon>Metamycoplasmataceae</taxon>
        <taxon>Metamycoplasma</taxon>
    </lineage>
</organism>
<feature type="transmembrane region" description="Helical" evidence="1">
    <location>
        <begin position="253"/>
        <end position="278"/>
    </location>
</feature>
<feature type="transmembrane region" description="Helical" evidence="1">
    <location>
        <begin position="16"/>
        <end position="39"/>
    </location>
</feature>
<sequence length="328" mass="37156">MFFGIEKFNYNLELTVFLNLLIFILILIGIPMIFMGIMSAFKIKPSSKKSIYLYTFSTGMFLMIGSAGFLKEGYIQLEIWFHKQGPQGGLILTGGNSLYEQLYIALIVGVSTIVGLGIVILGRYLLSDKKKIDLHKEHYEHDHSEHLMSFGDIDNPKAAWTAIIMMLSHRIIDGLILGLSVYQMTNNGLNKANVALIVTFNIHIILEAIIVYYRQLQYGFTKKRSILFNFVSLLLIIPIMFIGAFLGKYLDRAGWVIPAFQILGGAIIIFMSIFELVPEFIHYRHMDKKGIYITLIIFALSIVFTLILLSFHSHNQVSSIVGKIINTS</sequence>
<dbReference type="STRING" id="29559.NPL3_01560"/>
<comment type="caution">
    <text evidence="3">The sequence shown here is derived from an EMBL/GenBank/DDBJ whole genome shotgun (WGS) entry which is preliminary data.</text>
</comment>